<dbReference type="Proteomes" id="UP000663829">
    <property type="component" value="Unassembled WGS sequence"/>
</dbReference>
<dbReference type="EMBL" id="CAJOBC010001213">
    <property type="protein sequence ID" value="CAF3663969.1"/>
    <property type="molecule type" value="Genomic_DNA"/>
</dbReference>
<name>A0A813XRT3_9BILA</name>
<reference evidence="8" key="1">
    <citation type="submission" date="2021-02" db="EMBL/GenBank/DDBJ databases">
        <authorList>
            <person name="Nowell W R."/>
        </authorList>
    </citation>
    <scope>NUCLEOTIDE SEQUENCE</scope>
</reference>
<evidence type="ECO:0000256" key="7">
    <source>
        <dbReference type="ARBA" id="ARBA00039274"/>
    </source>
</evidence>
<keyword evidence="4" id="KW-0206">Cytoskeleton</keyword>
<evidence type="ECO:0000313" key="11">
    <source>
        <dbReference type="EMBL" id="CAF3887769.1"/>
    </source>
</evidence>
<keyword evidence="5" id="KW-0966">Cell projection</keyword>
<evidence type="ECO:0000256" key="3">
    <source>
        <dbReference type="ARBA" id="ARBA00022794"/>
    </source>
</evidence>
<evidence type="ECO:0000313" key="10">
    <source>
        <dbReference type="EMBL" id="CAF3663969.1"/>
    </source>
</evidence>
<evidence type="ECO:0000256" key="2">
    <source>
        <dbReference type="ARBA" id="ARBA00022490"/>
    </source>
</evidence>
<evidence type="ECO:0000256" key="4">
    <source>
        <dbReference type="ARBA" id="ARBA00023212"/>
    </source>
</evidence>
<evidence type="ECO:0000313" key="8">
    <source>
        <dbReference type="EMBL" id="CAF0877241.1"/>
    </source>
</evidence>
<keyword evidence="3" id="KW-0970">Cilium biogenesis/degradation</keyword>
<gene>
    <name evidence="8" type="ORF">GPM918_LOCUS7417</name>
    <name evidence="9" type="ORF">OVA965_LOCUS19995</name>
    <name evidence="10" type="ORF">SRO942_LOCUS7417</name>
    <name evidence="11" type="ORF">TMI583_LOCUS20237</name>
</gene>
<dbReference type="GO" id="GO:0060271">
    <property type="term" value="P:cilium assembly"/>
    <property type="evidence" value="ECO:0007669"/>
    <property type="project" value="TreeGrafter"/>
</dbReference>
<dbReference type="PANTHER" id="PTHR12968:SF1">
    <property type="entry name" value="B9 DOMAIN-CONTAINING PROTEIN 1"/>
    <property type="match status" value="1"/>
</dbReference>
<accession>A0A813XRT3</accession>
<evidence type="ECO:0000256" key="1">
    <source>
        <dbReference type="ARBA" id="ARBA00004120"/>
    </source>
</evidence>
<evidence type="ECO:0000256" key="6">
    <source>
        <dbReference type="ARBA" id="ARBA00038411"/>
    </source>
</evidence>
<keyword evidence="2" id="KW-0963">Cytoplasm</keyword>
<comment type="similarity">
    <text evidence="6">Belongs to the B9D family.</text>
</comment>
<evidence type="ECO:0000313" key="9">
    <source>
        <dbReference type="EMBL" id="CAF1116872.1"/>
    </source>
</evidence>
<dbReference type="Proteomes" id="UP000677228">
    <property type="component" value="Unassembled WGS sequence"/>
</dbReference>
<comment type="caution">
    <text evidence="8">The sequence shown here is derived from an EMBL/GenBank/DDBJ whole genome shotgun (WGS) entry which is preliminary data.</text>
</comment>
<dbReference type="AlphaFoldDB" id="A0A813XRT3"/>
<dbReference type="PROSITE" id="PS51381">
    <property type="entry name" value="C2_B9"/>
    <property type="match status" value="1"/>
</dbReference>
<protein>
    <recommendedName>
        <fullName evidence="7">B9 domain-containing protein 1</fullName>
    </recommendedName>
</protein>
<dbReference type="EMBL" id="CAJNOQ010001213">
    <property type="protein sequence ID" value="CAF0877241.1"/>
    <property type="molecule type" value="Genomic_DNA"/>
</dbReference>
<keyword evidence="12" id="KW-1185">Reference proteome</keyword>
<dbReference type="Proteomes" id="UP000681722">
    <property type="component" value="Unassembled WGS sequence"/>
</dbReference>
<dbReference type="EMBL" id="CAJNOK010010477">
    <property type="protein sequence ID" value="CAF1116872.1"/>
    <property type="molecule type" value="Genomic_DNA"/>
</dbReference>
<dbReference type="EMBL" id="CAJOBA010015467">
    <property type="protein sequence ID" value="CAF3887769.1"/>
    <property type="molecule type" value="Genomic_DNA"/>
</dbReference>
<sequence>MNAKPTNFLVFINGAIESAELADFDDLYLRFAYVMGKDWEICAGLDEGTTQIAYKGVDLQPKIVFNFPLECTFKSTSPFGCE</sequence>
<comment type="subcellular location">
    <subcellularLocation>
        <location evidence="1">Cytoplasm</location>
        <location evidence="1">Cytoskeleton</location>
        <location evidence="1">Cilium basal body</location>
    </subcellularLocation>
</comment>
<dbReference type="Pfam" id="PF07162">
    <property type="entry name" value="B9-C2"/>
    <property type="match status" value="1"/>
</dbReference>
<dbReference type="PANTHER" id="PTHR12968">
    <property type="entry name" value="B9 DOMAIN-CONTAINING"/>
    <property type="match status" value="1"/>
</dbReference>
<dbReference type="GO" id="GO:0036038">
    <property type="term" value="C:MKS complex"/>
    <property type="evidence" value="ECO:0007669"/>
    <property type="project" value="TreeGrafter"/>
</dbReference>
<organism evidence="8 12">
    <name type="scientific">Didymodactylos carnosus</name>
    <dbReference type="NCBI Taxonomy" id="1234261"/>
    <lineage>
        <taxon>Eukaryota</taxon>
        <taxon>Metazoa</taxon>
        <taxon>Spiralia</taxon>
        <taxon>Gnathifera</taxon>
        <taxon>Rotifera</taxon>
        <taxon>Eurotatoria</taxon>
        <taxon>Bdelloidea</taxon>
        <taxon>Philodinida</taxon>
        <taxon>Philodinidae</taxon>
        <taxon>Didymodactylos</taxon>
    </lineage>
</organism>
<dbReference type="InterPro" id="IPR010796">
    <property type="entry name" value="C2_B9-type_dom"/>
</dbReference>
<dbReference type="OrthoDB" id="431939at2759"/>
<evidence type="ECO:0000313" key="12">
    <source>
        <dbReference type="Proteomes" id="UP000663829"/>
    </source>
</evidence>
<dbReference type="Proteomes" id="UP000682733">
    <property type="component" value="Unassembled WGS sequence"/>
</dbReference>
<proteinExistence type="inferred from homology"/>
<evidence type="ECO:0000256" key="5">
    <source>
        <dbReference type="ARBA" id="ARBA00023273"/>
    </source>
</evidence>